<evidence type="ECO:0000256" key="15">
    <source>
        <dbReference type="ARBA" id="ARBA00022842"/>
    </source>
</evidence>
<evidence type="ECO:0000256" key="17">
    <source>
        <dbReference type="PIRNR" id="PIRNR000732"/>
    </source>
</evidence>
<dbReference type="InterPro" id="IPR024692">
    <property type="entry name" value="PTS_EI"/>
</dbReference>
<comment type="catalytic activity">
    <reaction evidence="1 17">
        <text>L-histidyl-[protein] + phosphoenolpyruvate = N(pros)-phospho-L-histidyl-[protein] + pyruvate</text>
        <dbReference type="Rhea" id="RHEA:23880"/>
        <dbReference type="Rhea" id="RHEA-COMP:9745"/>
        <dbReference type="Rhea" id="RHEA-COMP:9746"/>
        <dbReference type="ChEBI" id="CHEBI:15361"/>
        <dbReference type="ChEBI" id="CHEBI:29979"/>
        <dbReference type="ChEBI" id="CHEBI:58702"/>
        <dbReference type="ChEBI" id="CHEBI:64837"/>
        <dbReference type="EC" id="2.7.3.9"/>
    </reaction>
</comment>
<keyword evidence="8 17" id="KW-0813">Transport</keyword>
<evidence type="ECO:0000256" key="1">
    <source>
        <dbReference type="ARBA" id="ARBA00000683"/>
    </source>
</evidence>
<dbReference type="InterPro" id="IPR015813">
    <property type="entry name" value="Pyrv/PenolPyrv_kinase-like_dom"/>
</dbReference>
<evidence type="ECO:0000313" key="25">
    <source>
        <dbReference type="EMBL" id="MBZ5961707.1"/>
    </source>
</evidence>
<sequence>MSNNFKGIAASNGIAIAKAYLLVDPDLSFTKTTITDVTAEQARVDDALKAASADVEIIKSRAEKNLGADEAQVFEAHLMVLSDPEMSGAFKQKIADDKVNAEQAVKEVTDMYIGMFEAMTDNAYMQERAADIRDVTKRILSHLLNVALPNPALIDEEVVLVSKDLTPSDTSQLDRQFVKGILTDLGGRTAHASIMARTLEIPAVVGSEVATQKITAGVTVIVDGLTGDVIVDPDSETLATYQQKAANYLAQRAEWALLKDQQSVSADGKNFVLGANIGSPKDMDAVLENGSEGVGLYRTEFLYMESDHLPTEDEQFVAYKAVVEKMAGKPVTVRTMDIGGDKNLSYWKLPKEENPFLGYRAIRISLDQTEIFRTQLRALLRASAYGNLWIMFPMIATLGEFRAAKKVYLEERAKLEEAGVSMGEIKLGIMIEIPAAAVLADKFAKEVDFFSIGTNDLIGYTMAADRGNDKVAYLYQPYNPSILRLISNVITAAHNEGKFVAMCGEMAGDPIAVPVLMGMGLDEFSMSAPSVLQTRSLMKKLNTVDMKLLAEKALDAETNDDVIALVEAATK</sequence>
<dbReference type="InterPro" id="IPR036618">
    <property type="entry name" value="PtsI_HPr-bd_sf"/>
</dbReference>
<dbReference type="EMBL" id="FBSY01000017">
    <property type="protein sequence ID" value="CUW16401.1"/>
    <property type="molecule type" value="Genomic_DNA"/>
</dbReference>
<dbReference type="GO" id="GO:0005737">
    <property type="term" value="C:cytoplasm"/>
    <property type="evidence" value="ECO:0007669"/>
    <property type="project" value="UniProtKB-SubCell"/>
</dbReference>
<feature type="domain" description="PEP-utilising enzyme mobile" evidence="21">
    <location>
        <begin position="155"/>
        <end position="227"/>
    </location>
</feature>
<dbReference type="GO" id="GO:0016301">
    <property type="term" value="F:kinase activity"/>
    <property type="evidence" value="ECO:0007669"/>
    <property type="project" value="UniProtKB-KW"/>
</dbReference>
<dbReference type="InterPro" id="IPR036637">
    <property type="entry name" value="Phosphohistidine_dom_sf"/>
</dbReference>
<dbReference type="GO" id="GO:0046872">
    <property type="term" value="F:metal ion binding"/>
    <property type="evidence" value="ECO:0007669"/>
    <property type="project" value="UniProtKB-KW"/>
</dbReference>
<evidence type="ECO:0000313" key="26">
    <source>
        <dbReference type="Proteomes" id="UP000199271"/>
    </source>
</evidence>
<dbReference type="InterPro" id="IPR000121">
    <property type="entry name" value="PEP_util_C"/>
</dbReference>
<evidence type="ECO:0000256" key="4">
    <source>
        <dbReference type="ARBA" id="ARBA00004496"/>
    </source>
</evidence>
<dbReference type="SUPFAM" id="SSF52009">
    <property type="entry name" value="Phosphohistidine domain"/>
    <property type="match status" value="1"/>
</dbReference>
<comment type="subcellular location">
    <subcellularLocation>
        <location evidence="4 17">Cytoplasm</location>
    </subcellularLocation>
</comment>
<reference evidence="24 26" key="1">
    <citation type="submission" date="2015-12" db="EMBL/GenBank/DDBJ databases">
        <authorList>
            <person name="Andreevskaya M."/>
        </authorList>
    </citation>
    <scope>NUCLEOTIDE SEQUENCE [LARGE SCALE GENOMIC DNA]</scope>
    <source>
        <strain evidence="24 26">C122c</strain>
    </source>
</reference>
<dbReference type="FunFam" id="3.20.20.60:FF:000007">
    <property type="entry name" value="Phosphoenolpyruvate-protein phosphotransferase"/>
    <property type="match status" value="1"/>
</dbReference>
<dbReference type="Pfam" id="PF02896">
    <property type="entry name" value="PEP-utilizers_C"/>
    <property type="match status" value="1"/>
</dbReference>
<evidence type="ECO:0000256" key="20">
    <source>
        <dbReference type="PIRSR" id="PIRSR000732-3"/>
    </source>
</evidence>
<evidence type="ECO:0000256" key="8">
    <source>
        <dbReference type="ARBA" id="ARBA00022448"/>
    </source>
</evidence>
<keyword evidence="11 17" id="KW-0808">Transferase</keyword>
<keyword evidence="9 17" id="KW-0963">Cytoplasm</keyword>
<dbReference type="SUPFAM" id="SSF51621">
    <property type="entry name" value="Phosphoenolpyruvate/pyruvate domain"/>
    <property type="match status" value="1"/>
</dbReference>
<evidence type="ECO:0000256" key="18">
    <source>
        <dbReference type="PIRSR" id="PIRSR000732-1"/>
    </source>
</evidence>
<evidence type="ECO:0000256" key="7">
    <source>
        <dbReference type="ARBA" id="ARBA00016544"/>
    </source>
</evidence>
<feature type="domain" description="Phosphotransferase system enzyme I N-terminal" evidence="23">
    <location>
        <begin position="6"/>
        <end position="128"/>
    </location>
</feature>
<dbReference type="EMBL" id="JAHBFI010000001">
    <property type="protein sequence ID" value="MBZ5961707.1"/>
    <property type="molecule type" value="Genomic_DNA"/>
</dbReference>
<evidence type="ECO:0000259" key="23">
    <source>
        <dbReference type="Pfam" id="PF05524"/>
    </source>
</evidence>
<dbReference type="InterPro" id="IPR050499">
    <property type="entry name" value="PEP-utilizing_PTS_enzyme"/>
</dbReference>
<dbReference type="Gene3D" id="1.10.274.10">
    <property type="entry name" value="PtsI, HPr-binding domain"/>
    <property type="match status" value="1"/>
</dbReference>
<evidence type="ECO:0000256" key="9">
    <source>
        <dbReference type="ARBA" id="ARBA00022490"/>
    </source>
</evidence>
<dbReference type="InterPro" id="IPR006318">
    <property type="entry name" value="PTS_EI-like"/>
</dbReference>
<evidence type="ECO:0000313" key="27">
    <source>
        <dbReference type="Proteomes" id="UP000752647"/>
    </source>
</evidence>
<dbReference type="PANTHER" id="PTHR46244">
    <property type="entry name" value="PHOSPHOENOLPYRUVATE-PROTEIN PHOSPHOTRANSFERASE"/>
    <property type="match status" value="1"/>
</dbReference>
<dbReference type="Proteomes" id="UP000752647">
    <property type="component" value="Unassembled WGS sequence"/>
</dbReference>
<dbReference type="InterPro" id="IPR008731">
    <property type="entry name" value="PTS_EIN"/>
</dbReference>
<feature type="active site" description="Tele-phosphohistidine intermediate" evidence="18">
    <location>
        <position position="191"/>
    </location>
</feature>
<dbReference type="SUPFAM" id="SSF47831">
    <property type="entry name" value="Enzyme I of the PEP:sugar phosphotransferase system HPr-binding (sub)domain"/>
    <property type="match status" value="1"/>
</dbReference>
<feature type="binding site" evidence="19">
    <location>
        <begin position="455"/>
        <end position="456"/>
    </location>
    <ligand>
        <name>phosphoenolpyruvate</name>
        <dbReference type="ChEBI" id="CHEBI:58702"/>
    </ligand>
</feature>
<comment type="function">
    <text evidence="3 17">General (non sugar-specific) component of the phosphoenolpyruvate-dependent sugar phosphotransferase system (sugar PTS). This major carbohydrate active-transport system catalyzes the phosphorylation of incoming sugar substrates concomitantly with their translocation across the cell membrane. Enzyme I transfers the phosphoryl group from phosphoenolpyruvate (PEP) to the phosphoryl carrier protein (HPr).</text>
</comment>
<dbReference type="InterPro" id="IPR008279">
    <property type="entry name" value="PEP-util_enz_mobile_dom"/>
</dbReference>
<keyword evidence="14 17" id="KW-0418">Kinase</keyword>
<evidence type="ECO:0000256" key="6">
    <source>
        <dbReference type="ARBA" id="ARBA00012232"/>
    </source>
</evidence>
<feature type="binding site" evidence="19">
    <location>
        <position position="334"/>
    </location>
    <ligand>
        <name>phosphoenolpyruvate</name>
        <dbReference type="ChEBI" id="CHEBI:58702"/>
    </ligand>
</feature>
<keyword evidence="13 17" id="KW-0479">Metal-binding</keyword>
<dbReference type="GO" id="GO:0009401">
    <property type="term" value="P:phosphoenolpyruvate-dependent sugar phosphotransferase system"/>
    <property type="evidence" value="ECO:0007669"/>
    <property type="project" value="UniProtKB-KW"/>
</dbReference>
<accession>A0A9Q3SWL9</accession>
<protein>
    <recommendedName>
        <fullName evidence="7 17">Phosphoenolpyruvate-protein phosphotransferase</fullName>
        <ecNumber evidence="6 17">2.7.3.9</ecNumber>
    </recommendedName>
    <alternativeName>
        <fullName evidence="16 17">Phosphotransferase system, enzyme I</fullName>
    </alternativeName>
</protein>
<evidence type="ECO:0000256" key="2">
    <source>
        <dbReference type="ARBA" id="ARBA00001946"/>
    </source>
</evidence>
<dbReference type="GeneID" id="34300458"/>
<dbReference type="PROSITE" id="PS00370">
    <property type="entry name" value="PEP_ENZYMES_PHOS_SITE"/>
    <property type="match status" value="1"/>
</dbReference>
<evidence type="ECO:0000256" key="14">
    <source>
        <dbReference type="ARBA" id="ARBA00022777"/>
    </source>
</evidence>
<keyword evidence="26" id="KW-1185">Reference proteome</keyword>
<name>A0A9Q3SWL9_9LACO</name>
<feature type="binding site" evidence="20">
    <location>
        <position position="432"/>
    </location>
    <ligand>
        <name>Mg(2+)</name>
        <dbReference type="ChEBI" id="CHEBI:18420"/>
    </ligand>
</feature>
<dbReference type="Pfam" id="PF05524">
    <property type="entry name" value="PEP-utilisers_N"/>
    <property type="match status" value="1"/>
</dbReference>
<keyword evidence="10 17" id="KW-0762">Sugar transport</keyword>
<dbReference type="AlphaFoldDB" id="A0A9Q3SWL9"/>
<dbReference type="EC" id="2.7.3.9" evidence="6 17"/>
<comment type="cofactor">
    <cofactor evidence="2 17 20">
        <name>Mg(2+)</name>
        <dbReference type="ChEBI" id="CHEBI:18420"/>
    </cofactor>
</comment>
<evidence type="ECO:0000256" key="11">
    <source>
        <dbReference type="ARBA" id="ARBA00022679"/>
    </source>
</evidence>
<reference evidence="25" key="2">
    <citation type="submission" date="2021-05" db="EMBL/GenBank/DDBJ databases">
        <title>Pangenome of Leuconostoc gelidum warrants species status for Leuconostoc gelidum subsp. gasicomitatum.</title>
        <authorList>
            <person name="Johansson P."/>
            <person name="Sade E."/>
            <person name="Hultman J."/>
            <person name="Auvinen P."/>
            <person name="Bjorkroth J."/>
        </authorList>
    </citation>
    <scope>NUCLEOTIDE SEQUENCE</scope>
    <source>
        <strain evidence="25">A.21.4</strain>
    </source>
</reference>
<dbReference type="Gene3D" id="3.20.20.60">
    <property type="entry name" value="Phosphoenolpyruvate-binding domains"/>
    <property type="match status" value="1"/>
</dbReference>
<evidence type="ECO:0000256" key="13">
    <source>
        <dbReference type="ARBA" id="ARBA00022723"/>
    </source>
</evidence>
<comment type="similarity">
    <text evidence="5 17">Belongs to the PEP-utilizing enzyme family.</text>
</comment>
<dbReference type="NCBIfam" id="TIGR01417">
    <property type="entry name" value="PTS_I_fam"/>
    <property type="match status" value="1"/>
</dbReference>
<evidence type="ECO:0000256" key="12">
    <source>
        <dbReference type="ARBA" id="ARBA00022683"/>
    </source>
</evidence>
<evidence type="ECO:0000259" key="22">
    <source>
        <dbReference type="Pfam" id="PF02896"/>
    </source>
</evidence>
<comment type="caution">
    <text evidence="25">The sequence shown here is derived from an EMBL/GenBank/DDBJ whole genome shotgun (WGS) entry which is preliminary data.</text>
</comment>
<dbReference type="InterPro" id="IPR040442">
    <property type="entry name" value="Pyrv_kinase-like_dom_sf"/>
</dbReference>
<dbReference type="Pfam" id="PF00391">
    <property type="entry name" value="PEP-utilizers"/>
    <property type="match status" value="1"/>
</dbReference>
<dbReference type="PANTHER" id="PTHR46244:SF3">
    <property type="entry name" value="PHOSPHOENOLPYRUVATE-PROTEIN PHOSPHOTRANSFERASE"/>
    <property type="match status" value="1"/>
</dbReference>
<dbReference type="Proteomes" id="UP000199271">
    <property type="component" value="Unassembled WGS sequence"/>
</dbReference>
<evidence type="ECO:0000256" key="10">
    <source>
        <dbReference type="ARBA" id="ARBA00022597"/>
    </source>
</evidence>
<feature type="binding site" evidence="20">
    <location>
        <position position="456"/>
    </location>
    <ligand>
        <name>Mg(2+)</name>
        <dbReference type="ChEBI" id="CHEBI:18420"/>
    </ligand>
</feature>
<dbReference type="PRINTS" id="PR01736">
    <property type="entry name" value="PHPHTRNFRASE"/>
</dbReference>
<evidence type="ECO:0000256" key="19">
    <source>
        <dbReference type="PIRSR" id="PIRSR000732-2"/>
    </source>
</evidence>
<dbReference type="Gene3D" id="3.50.30.10">
    <property type="entry name" value="Phosphohistidine domain"/>
    <property type="match status" value="1"/>
</dbReference>
<gene>
    <name evidence="25" type="primary">ptsP</name>
    <name evidence="24" type="ORF">C122C_1481</name>
    <name evidence="25" type="ORF">KIJ12_00750</name>
</gene>
<proteinExistence type="inferred from homology"/>
<feature type="binding site" evidence="19">
    <location>
        <position position="466"/>
    </location>
    <ligand>
        <name>phosphoenolpyruvate</name>
        <dbReference type="ChEBI" id="CHEBI:58702"/>
    </ligand>
</feature>
<dbReference type="GO" id="GO:0008965">
    <property type="term" value="F:phosphoenolpyruvate-protein phosphotransferase activity"/>
    <property type="evidence" value="ECO:0007669"/>
    <property type="project" value="UniProtKB-EC"/>
</dbReference>
<evidence type="ECO:0000256" key="3">
    <source>
        <dbReference type="ARBA" id="ARBA00002728"/>
    </source>
</evidence>
<feature type="binding site" evidence="19">
    <location>
        <position position="298"/>
    </location>
    <ligand>
        <name>phosphoenolpyruvate</name>
        <dbReference type="ChEBI" id="CHEBI:58702"/>
    </ligand>
</feature>
<dbReference type="PIRSF" id="PIRSF000732">
    <property type="entry name" value="PTS_enzyme_I"/>
    <property type="match status" value="1"/>
</dbReference>
<dbReference type="RefSeq" id="WP_013231245.1">
    <property type="nucleotide sequence ID" value="NZ_BPKT01000001.1"/>
</dbReference>
<dbReference type="InterPro" id="IPR018274">
    <property type="entry name" value="PEP_util_AS"/>
</dbReference>
<evidence type="ECO:0000313" key="24">
    <source>
        <dbReference type="EMBL" id="CUW16401.1"/>
    </source>
</evidence>
<evidence type="ECO:0000259" key="21">
    <source>
        <dbReference type="Pfam" id="PF00391"/>
    </source>
</evidence>
<organism evidence="25 27">
    <name type="scientific">Leuconostoc gasicomitatum</name>
    <dbReference type="NCBI Taxonomy" id="115778"/>
    <lineage>
        <taxon>Bacteria</taxon>
        <taxon>Bacillati</taxon>
        <taxon>Bacillota</taxon>
        <taxon>Bacilli</taxon>
        <taxon>Lactobacillales</taxon>
        <taxon>Lactobacillaceae</taxon>
        <taxon>Leuconostoc</taxon>
        <taxon>Leuconostoc gelidum group</taxon>
    </lineage>
</organism>
<keyword evidence="12 17" id="KW-0598">Phosphotransferase system</keyword>
<keyword evidence="15 17" id="KW-0460">Magnesium</keyword>
<evidence type="ECO:0000256" key="5">
    <source>
        <dbReference type="ARBA" id="ARBA00007837"/>
    </source>
</evidence>
<feature type="domain" description="PEP-utilising enzyme C-terminal" evidence="22">
    <location>
        <begin position="253"/>
        <end position="542"/>
    </location>
</feature>
<feature type="active site" description="Proton donor" evidence="18">
    <location>
        <position position="503"/>
    </location>
</feature>
<dbReference type="OMA" id="RMFANDH"/>
<evidence type="ECO:0000256" key="16">
    <source>
        <dbReference type="ARBA" id="ARBA00033235"/>
    </source>
</evidence>